<keyword evidence="1" id="KW-0547">Nucleotide-binding</keyword>
<dbReference type="Gene3D" id="1.10.510.10">
    <property type="entry name" value="Transferase(Phosphotransferase) domain 1"/>
    <property type="match status" value="1"/>
</dbReference>
<dbReference type="InterPro" id="IPR011009">
    <property type="entry name" value="Kinase-like_dom_sf"/>
</dbReference>
<reference evidence="6" key="1">
    <citation type="submission" date="2022-11" db="UniProtKB">
        <authorList>
            <consortium name="WormBaseParasite"/>
        </authorList>
    </citation>
    <scope>IDENTIFICATION</scope>
</reference>
<dbReference type="GO" id="GO:0004674">
    <property type="term" value="F:protein serine/threonine kinase activity"/>
    <property type="evidence" value="ECO:0007669"/>
    <property type="project" value="TreeGrafter"/>
</dbReference>
<feature type="domain" description="Protein kinase" evidence="4">
    <location>
        <begin position="1"/>
        <end position="103"/>
    </location>
</feature>
<keyword evidence="3" id="KW-0812">Transmembrane</keyword>
<dbReference type="PROSITE" id="PS50011">
    <property type="entry name" value="PROTEIN_KINASE_DOM"/>
    <property type="match status" value="1"/>
</dbReference>
<feature type="transmembrane region" description="Helical" evidence="3">
    <location>
        <begin position="23"/>
        <end position="44"/>
    </location>
</feature>
<protein>
    <submittedName>
        <fullName evidence="6">Protein kinase domain-containing protein</fullName>
    </submittedName>
</protein>
<keyword evidence="5" id="KW-1185">Reference proteome</keyword>
<sequence length="103" mass="11869">MGFAHRDLKPVGVRELRDVAQRFCLLICGTIAYMAFIGVHRNFYFKPIWWQYNVNGSAYLGNEADVWSMGVLLYALLCGSLPFEDDNMQALYRKISVFFSAFL</sequence>
<proteinExistence type="predicted"/>
<keyword evidence="3" id="KW-0472">Membrane</keyword>
<accession>A0A914RMB0</accession>
<dbReference type="PANTHER" id="PTHR24346:SF30">
    <property type="entry name" value="MATERNAL EMBRYONIC LEUCINE ZIPPER KINASE"/>
    <property type="match status" value="1"/>
</dbReference>
<evidence type="ECO:0000313" key="6">
    <source>
        <dbReference type="WBParaSite" id="PEQ_0000299301-mRNA-1"/>
    </source>
</evidence>
<keyword evidence="3" id="KW-1133">Transmembrane helix</keyword>
<dbReference type="AlphaFoldDB" id="A0A914RMB0"/>
<evidence type="ECO:0000313" key="5">
    <source>
        <dbReference type="Proteomes" id="UP000887564"/>
    </source>
</evidence>
<dbReference type="GO" id="GO:0005737">
    <property type="term" value="C:cytoplasm"/>
    <property type="evidence" value="ECO:0007669"/>
    <property type="project" value="TreeGrafter"/>
</dbReference>
<name>A0A914RMB0_PAREQ</name>
<organism evidence="5 6">
    <name type="scientific">Parascaris equorum</name>
    <name type="common">Equine roundworm</name>
    <dbReference type="NCBI Taxonomy" id="6256"/>
    <lineage>
        <taxon>Eukaryota</taxon>
        <taxon>Metazoa</taxon>
        <taxon>Ecdysozoa</taxon>
        <taxon>Nematoda</taxon>
        <taxon>Chromadorea</taxon>
        <taxon>Rhabditida</taxon>
        <taxon>Spirurina</taxon>
        <taxon>Ascaridomorpha</taxon>
        <taxon>Ascaridoidea</taxon>
        <taxon>Ascarididae</taxon>
        <taxon>Parascaris</taxon>
    </lineage>
</organism>
<dbReference type="SUPFAM" id="SSF56112">
    <property type="entry name" value="Protein kinase-like (PK-like)"/>
    <property type="match status" value="1"/>
</dbReference>
<dbReference type="InterPro" id="IPR000719">
    <property type="entry name" value="Prot_kinase_dom"/>
</dbReference>
<evidence type="ECO:0000256" key="3">
    <source>
        <dbReference type="SAM" id="Phobius"/>
    </source>
</evidence>
<evidence type="ECO:0000256" key="2">
    <source>
        <dbReference type="ARBA" id="ARBA00022840"/>
    </source>
</evidence>
<dbReference type="GO" id="GO:0035556">
    <property type="term" value="P:intracellular signal transduction"/>
    <property type="evidence" value="ECO:0007669"/>
    <property type="project" value="TreeGrafter"/>
</dbReference>
<evidence type="ECO:0000259" key="4">
    <source>
        <dbReference type="PROSITE" id="PS50011"/>
    </source>
</evidence>
<dbReference type="PANTHER" id="PTHR24346">
    <property type="entry name" value="MAP/MICROTUBULE AFFINITY-REGULATING KINASE"/>
    <property type="match status" value="1"/>
</dbReference>
<keyword evidence="2" id="KW-0067">ATP-binding</keyword>
<dbReference type="GO" id="GO:0005524">
    <property type="term" value="F:ATP binding"/>
    <property type="evidence" value="ECO:0007669"/>
    <property type="project" value="UniProtKB-KW"/>
</dbReference>
<dbReference type="Proteomes" id="UP000887564">
    <property type="component" value="Unplaced"/>
</dbReference>
<feature type="transmembrane region" description="Helical" evidence="3">
    <location>
        <begin position="64"/>
        <end position="83"/>
    </location>
</feature>
<dbReference type="WBParaSite" id="PEQ_0000299301-mRNA-1">
    <property type="protein sequence ID" value="PEQ_0000299301-mRNA-1"/>
    <property type="gene ID" value="PEQ_0000299301"/>
</dbReference>
<evidence type="ECO:0000256" key="1">
    <source>
        <dbReference type="ARBA" id="ARBA00022741"/>
    </source>
</evidence>